<comment type="caution">
    <text evidence="3">The sequence shown here is derived from an EMBL/GenBank/DDBJ whole genome shotgun (WGS) entry which is preliminary data.</text>
</comment>
<dbReference type="AlphaFoldDB" id="A0A3M0J820"/>
<keyword evidence="1" id="KW-0175">Coiled coil</keyword>
<dbReference type="OrthoDB" id="10068428at2759"/>
<dbReference type="STRING" id="333673.A0A3M0J820"/>
<evidence type="ECO:0000256" key="2">
    <source>
        <dbReference type="SAM" id="MobiDB-lite"/>
    </source>
</evidence>
<organism evidence="3 4">
    <name type="scientific">Hirundo rustica rustica</name>
    <dbReference type="NCBI Taxonomy" id="333673"/>
    <lineage>
        <taxon>Eukaryota</taxon>
        <taxon>Metazoa</taxon>
        <taxon>Chordata</taxon>
        <taxon>Craniata</taxon>
        <taxon>Vertebrata</taxon>
        <taxon>Euteleostomi</taxon>
        <taxon>Archelosauria</taxon>
        <taxon>Archosauria</taxon>
        <taxon>Dinosauria</taxon>
        <taxon>Saurischia</taxon>
        <taxon>Theropoda</taxon>
        <taxon>Coelurosauria</taxon>
        <taxon>Aves</taxon>
        <taxon>Neognathae</taxon>
        <taxon>Neoaves</taxon>
        <taxon>Telluraves</taxon>
        <taxon>Australaves</taxon>
        <taxon>Passeriformes</taxon>
        <taxon>Sylvioidea</taxon>
        <taxon>Hirundinidae</taxon>
        <taxon>Hirundo</taxon>
    </lineage>
</organism>
<evidence type="ECO:0000313" key="4">
    <source>
        <dbReference type="Proteomes" id="UP000269221"/>
    </source>
</evidence>
<feature type="coiled-coil region" evidence="1">
    <location>
        <begin position="162"/>
        <end position="199"/>
    </location>
</feature>
<evidence type="ECO:0000313" key="3">
    <source>
        <dbReference type="EMBL" id="RMB97074.1"/>
    </source>
</evidence>
<proteinExistence type="predicted"/>
<name>A0A3M0J820_HIRRU</name>
<reference evidence="3 4" key="1">
    <citation type="submission" date="2018-07" db="EMBL/GenBank/DDBJ databases">
        <title>A high quality draft genome assembly of the barn swallow (H. rustica rustica).</title>
        <authorList>
            <person name="Formenti G."/>
            <person name="Chiara M."/>
            <person name="Poveda L."/>
            <person name="Francoijs K.-J."/>
            <person name="Bonisoli-Alquati A."/>
            <person name="Canova L."/>
            <person name="Gianfranceschi L."/>
            <person name="Horner D.S."/>
            <person name="Saino N."/>
        </authorList>
    </citation>
    <scope>NUCLEOTIDE SEQUENCE [LARGE SCALE GENOMIC DNA]</scope>
    <source>
        <strain evidence="3">Chelidonia</strain>
        <tissue evidence="3">Blood</tissue>
    </source>
</reference>
<protein>
    <submittedName>
        <fullName evidence="3">Uncharacterized protein</fullName>
    </submittedName>
</protein>
<dbReference type="EMBL" id="QRBI01000169">
    <property type="protein sequence ID" value="RMB97074.1"/>
    <property type="molecule type" value="Genomic_DNA"/>
</dbReference>
<feature type="compositionally biased region" description="Polar residues" evidence="2">
    <location>
        <begin position="41"/>
        <end position="102"/>
    </location>
</feature>
<keyword evidence="4" id="KW-1185">Reference proteome</keyword>
<dbReference type="Proteomes" id="UP000269221">
    <property type="component" value="Unassembled WGS sequence"/>
</dbReference>
<accession>A0A3M0J820</accession>
<feature type="region of interest" description="Disordered" evidence="2">
    <location>
        <begin position="41"/>
        <end position="143"/>
    </location>
</feature>
<sequence>MDCRKIKTDREKEEEFLVRNTLPNPETRSTVAVAEYSNHQSTVTVSGSLPSNQEEIQSITSEMDGTAEAQNTTGQTQDLQSERNISSKGFDASVSSISGNQSEPEHAGNGKGKVFRGQKNLQDAQGRDSSSKKQKTSLKTSVNIKKRNKSTDLQNLSCTERITVLQAKIQEIRKRYLLLKDELAAIDRKKRLKKKKEQETLAKPVLDLAGIGSDRQ</sequence>
<evidence type="ECO:0000256" key="1">
    <source>
        <dbReference type="SAM" id="Coils"/>
    </source>
</evidence>
<gene>
    <name evidence="3" type="ORF">DUI87_26357</name>
</gene>